<accession>A0ABW1FZP0</accession>
<feature type="region of interest" description="Disordered" evidence="1">
    <location>
        <begin position="1"/>
        <end position="65"/>
    </location>
</feature>
<name>A0ABW1FZP0_9ACTN</name>
<gene>
    <name evidence="2" type="ORF">ACFP3V_07500</name>
</gene>
<feature type="compositionally biased region" description="Basic and acidic residues" evidence="1">
    <location>
        <begin position="7"/>
        <end position="26"/>
    </location>
</feature>
<evidence type="ECO:0000313" key="2">
    <source>
        <dbReference type="EMBL" id="MFC5907061.1"/>
    </source>
</evidence>
<proteinExistence type="predicted"/>
<dbReference type="EMBL" id="JBHSQJ010000023">
    <property type="protein sequence ID" value="MFC5907061.1"/>
    <property type="molecule type" value="Genomic_DNA"/>
</dbReference>
<evidence type="ECO:0000256" key="1">
    <source>
        <dbReference type="SAM" id="MobiDB-lite"/>
    </source>
</evidence>
<evidence type="ECO:0000313" key="3">
    <source>
        <dbReference type="Proteomes" id="UP001596174"/>
    </source>
</evidence>
<protein>
    <submittedName>
        <fullName evidence="2">DUF5302 domain-containing protein</fullName>
    </submittedName>
</protein>
<keyword evidence="3" id="KW-1185">Reference proteome</keyword>
<organism evidence="2 3">
    <name type="scientific">Streptacidiphilus monticola</name>
    <dbReference type="NCBI Taxonomy" id="2161674"/>
    <lineage>
        <taxon>Bacteria</taxon>
        <taxon>Bacillati</taxon>
        <taxon>Actinomycetota</taxon>
        <taxon>Actinomycetes</taxon>
        <taxon>Kitasatosporales</taxon>
        <taxon>Streptomycetaceae</taxon>
        <taxon>Streptacidiphilus</taxon>
    </lineage>
</organism>
<dbReference type="RefSeq" id="WP_380581094.1">
    <property type="nucleotide sequence ID" value="NZ_JBHSQJ010000023.1"/>
</dbReference>
<comment type="caution">
    <text evidence="2">The sequence shown here is derived from an EMBL/GenBank/DDBJ whole genome shotgun (WGS) entry which is preliminary data.</text>
</comment>
<dbReference type="Pfam" id="PF17227">
    <property type="entry name" value="DUF5302"/>
    <property type="match status" value="1"/>
</dbReference>
<dbReference type="Proteomes" id="UP001596174">
    <property type="component" value="Unassembled WGS sequence"/>
</dbReference>
<sequence length="65" mass="7215">MSEDVTQEQHESPEDDVKRKFREALARKRGPQVEGGQGHHPGDPSKIHGTHGRSGGARNFRRKSG</sequence>
<reference evidence="3" key="1">
    <citation type="journal article" date="2019" name="Int. J. Syst. Evol. Microbiol.">
        <title>The Global Catalogue of Microorganisms (GCM) 10K type strain sequencing project: providing services to taxonomists for standard genome sequencing and annotation.</title>
        <authorList>
            <consortium name="The Broad Institute Genomics Platform"/>
            <consortium name="The Broad Institute Genome Sequencing Center for Infectious Disease"/>
            <person name="Wu L."/>
            <person name="Ma J."/>
        </authorList>
    </citation>
    <scope>NUCLEOTIDE SEQUENCE [LARGE SCALE GENOMIC DNA]</scope>
    <source>
        <strain evidence="3">JCM 4816</strain>
    </source>
</reference>
<dbReference type="InterPro" id="IPR035172">
    <property type="entry name" value="DUF5302"/>
</dbReference>